<keyword evidence="3" id="KW-1185">Reference proteome</keyword>
<organism evidence="2 3">
    <name type="scientific">Chryseobacterium angstadtii</name>
    <dbReference type="NCBI Taxonomy" id="558151"/>
    <lineage>
        <taxon>Bacteria</taxon>
        <taxon>Pseudomonadati</taxon>
        <taxon>Bacteroidota</taxon>
        <taxon>Flavobacteriia</taxon>
        <taxon>Flavobacteriales</taxon>
        <taxon>Weeksellaceae</taxon>
        <taxon>Chryseobacterium group</taxon>
        <taxon>Chryseobacterium</taxon>
    </lineage>
</organism>
<name>A0A0J7KQF4_9FLAO</name>
<sequence length="382" mass="43751">MKTIRLFLLLSLLSFSFGNAQLSAYINGKEIKPGSTISKNDLPNLQVSFKKPKDVGLISGFCKLYVEFANTKNTYINHWAIHKDGYVAIEDFLKTSAQKKLNVFGEGGFGTNGNNLQWILDQANGLEAQKSIRVEVGLMVKQEIGYKEYGPKVQLLEPIFFNVPVWETKDLFLPYLDLKIDKTNIPGDIDLEQNGRLGDKETELGYVLKDKNLVFYSIYALDSRDYPGLNPKELANDFIHEGVIVANRGYKVNFKDYDSNKYKFPWNDINGLKNSTMNAFRLPKLNYRVNKEAKSMDLMTLYKPVEFNKMKGYWFGDDVQFNNERTGTEKDWSTHGKFGIYILNHPTDPNLTLVISSRIYDNERSAEEIDSFLKTIISSIKQ</sequence>
<evidence type="ECO:0008006" key="4">
    <source>
        <dbReference type="Google" id="ProtNLM"/>
    </source>
</evidence>
<gene>
    <name evidence="2" type="ORF">ACM46_20540</name>
</gene>
<feature type="chain" id="PRO_5005290449" description="Beta-lactamase" evidence="1">
    <location>
        <begin position="21"/>
        <end position="382"/>
    </location>
</feature>
<dbReference type="STRING" id="558151.ACM46_20540"/>
<evidence type="ECO:0000313" key="3">
    <source>
        <dbReference type="Proteomes" id="UP000036261"/>
    </source>
</evidence>
<keyword evidence="1" id="KW-0732">Signal</keyword>
<dbReference type="AlphaFoldDB" id="A0A0J7KQF4"/>
<reference evidence="2 3" key="1">
    <citation type="journal article" date="2013" name="Int. J. Syst. Evol. Microbiol.">
        <title>Chryseobacterium angstadtii sp. nov., isolated from a newt tank.</title>
        <authorList>
            <person name="Kirk K.E."/>
            <person name="Hoffman J.A."/>
            <person name="Smith K.A."/>
            <person name="Strahan B.L."/>
            <person name="Failor K.C."/>
            <person name="Krebs J.E."/>
            <person name="Gale A.N."/>
            <person name="Do T.D."/>
            <person name="Sontag T.C."/>
            <person name="Batties A.M."/>
            <person name="Mistiszyn K."/>
            <person name="Newman J.D."/>
        </authorList>
    </citation>
    <scope>NUCLEOTIDE SEQUENCE [LARGE SCALE GENOMIC DNA]</scope>
    <source>
        <strain evidence="2 3">KM</strain>
    </source>
</reference>
<feature type="signal peptide" evidence="1">
    <location>
        <begin position="1"/>
        <end position="20"/>
    </location>
</feature>
<accession>A0A0J7KQF4</accession>
<comment type="caution">
    <text evidence="2">The sequence shown here is derived from an EMBL/GenBank/DDBJ whole genome shotgun (WGS) entry which is preliminary data.</text>
</comment>
<dbReference type="OrthoDB" id="1307526at2"/>
<protein>
    <recommendedName>
        <fullName evidence="4">Beta-lactamase</fullName>
    </recommendedName>
</protein>
<dbReference type="EMBL" id="LFND01000007">
    <property type="protein sequence ID" value="KMQ59480.1"/>
    <property type="molecule type" value="Genomic_DNA"/>
</dbReference>
<evidence type="ECO:0000256" key="1">
    <source>
        <dbReference type="SAM" id="SignalP"/>
    </source>
</evidence>
<dbReference type="RefSeq" id="WP_048508535.1">
    <property type="nucleotide sequence ID" value="NZ_LFND01000007.1"/>
</dbReference>
<dbReference type="Proteomes" id="UP000036261">
    <property type="component" value="Unassembled WGS sequence"/>
</dbReference>
<proteinExistence type="predicted"/>
<dbReference type="PATRIC" id="fig|558151.6.peg.4314"/>
<evidence type="ECO:0000313" key="2">
    <source>
        <dbReference type="EMBL" id="KMQ59480.1"/>
    </source>
</evidence>